<reference evidence="2" key="1">
    <citation type="submission" date="2022-11" db="UniProtKB">
        <authorList>
            <consortium name="WormBaseParasite"/>
        </authorList>
    </citation>
    <scope>IDENTIFICATION</scope>
</reference>
<organism evidence="1 2">
    <name type="scientific">Romanomermis culicivorax</name>
    <name type="common">Nematode worm</name>
    <dbReference type="NCBI Taxonomy" id="13658"/>
    <lineage>
        <taxon>Eukaryota</taxon>
        <taxon>Metazoa</taxon>
        <taxon>Ecdysozoa</taxon>
        <taxon>Nematoda</taxon>
        <taxon>Enoplea</taxon>
        <taxon>Dorylaimia</taxon>
        <taxon>Mermithida</taxon>
        <taxon>Mermithoidea</taxon>
        <taxon>Mermithidae</taxon>
        <taxon>Romanomermis</taxon>
    </lineage>
</organism>
<evidence type="ECO:0000313" key="1">
    <source>
        <dbReference type="Proteomes" id="UP000887565"/>
    </source>
</evidence>
<dbReference type="WBParaSite" id="nRc.2.0.1.t06260-RA">
    <property type="protein sequence ID" value="nRc.2.0.1.t06260-RA"/>
    <property type="gene ID" value="nRc.2.0.1.g06260"/>
</dbReference>
<dbReference type="AlphaFoldDB" id="A0A915HWS8"/>
<name>A0A915HWS8_ROMCU</name>
<proteinExistence type="predicted"/>
<dbReference type="Proteomes" id="UP000887565">
    <property type="component" value="Unplaced"/>
</dbReference>
<sequence>MVNKTPKSYKHYKLESKNTRLVNFSLENTHYFKASTSPLRTGRIPNADDYVTTVDFDAPGVIIGGHRTPIFAGREIPEQKTSDQTGFAAQFFT</sequence>
<keyword evidence="1" id="KW-1185">Reference proteome</keyword>
<accession>A0A915HWS8</accession>
<evidence type="ECO:0000313" key="2">
    <source>
        <dbReference type="WBParaSite" id="nRc.2.0.1.t06260-RA"/>
    </source>
</evidence>
<protein>
    <submittedName>
        <fullName evidence="2">Uncharacterized protein</fullName>
    </submittedName>
</protein>